<protein>
    <submittedName>
        <fullName evidence="2">DUF2793 domain-containing protein</fullName>
    </submittedName>
</protein>
<comment type="caution">
    <text evidence="2">The sequence shown here is derived from an EMBL/GenBank/DDBJ whole genome shotgun (WGS) entry which is preliminary data.</text>
</comment>
<keyword evidence="3" id="KW-1185">Reference proteome</keyword>
<gene>
    <name evidence="2" type="ORF">J6595_06065</name>
</gene>
<dbReference type="SUPFAM" id="SSF141658">
    <property type="entry name" value="Bacteriophage trimeric proteins domain"/>
    <property type="match status" value="1"/>
</dbReference>
<dbReference type="RefSeq" id="WP_209593559.1">
    <property type="nucleotide sequence ID" value="NZ_JAGJCF010000003.1"/>
</dbReference>
<sequence>MPDTTDRLALPVILADQAQKHVTHNDALIRLDALVHLAVHARDLTEPPADPLAGDRYIVSSSASGDWIGQGGNVAVWQDGAWMFLEPRAGWRAWCSSEGRLLLHDGAGWTSAVPGAEEFSSGTLSRLGVNTAADDNNRLAVKTSAVLISHDDVSGSGNGSVLGTFNKEGAGKDAGFNFQSGWSTRALMGLYGDDDFRLKVSPDGATFHDAIAVERTTGRVTFPQTAALEHLAAGLFRKADPASVAFTRTGTGTLNMKAGTLVGVAGFVHAFAAPTAVEMPALVPGTDYAIYVCSDGSVKADANFQAPSGHTTADSRKVGGFHYAAGGNAGGYNTGGDGTPQINPYSLWDLKWRPACADPRGMALVAGQFWCDIYLTGTNVDVDGSSRAGATIATGSVPPKVPGMFGGDGVATYGSLTWYEATELLSSVGKRLLGYGDFSAAAFGTLEAASRGSDPVTTGLATTNVGASNHDRKFTSKWGVTQATGCLWVWGNAFGGPYANNWGDNTEGRGQTFSQPNAVRLGGSWSNTGYSGSRTAYWFSAPSASIEIVGARGRADHMREA</sequence>
<dbReference type="InterPro" id="IPR016187">
    <property type="entry name" value="CTDL_fold"/>
</dbReference>
<dbReference type="InterPro" id="IPR021251">
    <property type="entry name" value="DUF2793"/>
</dbReference>
<reference evidence="2 3" key="1">
    <citation type="submission" date="2021-04" db="EMBL/GenBank/DDBJ databases">
        <title>Whole genome sequence of Jiella sp. KSK16Y-1.</title>
        <authorList>
            <person name="Tuo L."/>
        </authorList>
    </citation>
    <scope>NUCLEOTIDE SEQUENCE [LARGE SCALE GENOMIC DNA]</scope>
    <source>
        <strain evidence="2 3">KSK16Y-1</strain>
    </source>
</reference>
<dbReference type="InterPro" id="IPR042095">
    <property type="entry name" value="SUMF_sf"/>
</dbReference>
<feature type="domain" description="Major tropism determinant second" evidence="1">
    <location>
        <begin position="245"/>
        <end position="349"/>
    </location>
</feature>
<dbReference type="EMBL" id="JAGJCF010000003">
    <property type="protein sequence ID" value="MBP0615140.1"/>
    <property type="molecule type" value="Genomic_DNA"/>
</dbReference>
<evidence type="ECO:0000313" key="3">
    <source>
        <dbReference type="Proteomes" id="UP000678276"/>
    </source>
</evidence>
<dbReference type="Gene3D" id="3.90.1580.10">
    <property type="entry name" value="paralog of FGE (formylglycine-generating enzyme)"/>
    <property type="match status" value="1"/>
</dbReference>
<dbReference type="Proteomes" id="UP000678276">
    <property type="component" value="Unassembled WGS sequence"/>
</dbReference>
<evidence type="ECO:0000313" key="2">
    <source>
        <dbReference type="EMBL" id="MBP0615140.1"/>
    </source>
</evidence>
<dbReference type="Gene3D" id="2.80.20.10">
    <property type="entry name" value="Tail fiber receptor-binding protein"/>
    <property type="match status" value="1"/>
</dbReference>
<dbReference type="Pfam" id="PF10983">
    <property type="entry name" value="DUF2793"/>
    <property type="match status" value="1"/>
</dbReference>
<evidence type="ECO:0000259" key="1">
    <source>
        <dbReference type="Pfam" id="PF21916"/>
    </source>
</evidence>
<accession>A0ABS4BGR5</accession>
<dbReference type="SUPFAM" id="SSF56436">
    <property type="entry name" value="C-type lectin-like"/>
    <property type="match status" value="1"/>
</dbReference>
<dbReference type="Pfam" id="PF21916">
    <property type="entry name" value="mtd_2nd"/>
    <property type="match status" value="1"/>
</dbReference>
<organism evidence="2 3">
    <name type="scientific">Jiella mangrovi</name>
    <dbReference type="NCBI Taxonomy" id="2821407"/>
    <lineage>
        <taxon>Bacteria</taxon>
        <taxon>Pseudomonadati</taxon>
        <taxon>Pseudomonadota</taxon>
        <taxon>Alphaproteobacteria</taxon>
        <taxon>Hyphomicrobiales</taxon>
        <taxon>Aurantimonadaceae</taxon>
        <taxon>Jiella</taxon>
    </lineage>
</organism>
<dbReference type="InterPro" id="IPR054114">
    <property type="entry name" value="Mtd_2nd"/>
</dbReference>
<proteinExistence type="predicted"/>
<name>A0ABS4BGR5_9HYPH</name>